<reference evidence="2 3" key="1">
    <citation type="journal article" date="2018" name="Mycol. Prog.">
        <title>Coniella lustricola, a new species from submerged detritus.</title>
        <authorList>
            <person name="Raudabaugh D.B."/>
            <person name="Iturriaga T."/>
            <person name="Carver A."/>
            <person name="Mondo S."/>
            <person name="Pangilinan J."/>
            <person name="Lipzen A."/>
            <person name="He G."/>
            <person name="Amirebrahimi M."/>
            <person name="Grigoriev I.V."/>
            <person name="Miller A.N."/>
        </authorList>
    </citation>
    <scope>NUCLEOTIDE SEQUENCE [LARGE SCALE GENOMIC DNA]</scope>
    <source>
        <strain evidence="2 3">B22-T-1</strain>
    </source>
</reference>
<organism evidence="2 3">
    <name type="scientific">Coniella lustricola</name>
    <dbReference type="NCBI Taxonomy" id="2025994"/>
    <lineage>
        <taxon>Eukaryota</taxon>
        <taxon>Fungi</taxon>
        <taxon>Dikarya</taxon>
        <taxon>Ascomycota</taxon>
        <taxon>Pezizomycotina</taxon>
        <taxon>Sordariomycetes</taxon>
        <taxon>Sordariomycetidae</taxon>
        <taxon>Diaporthales</taxon>
        <taxon>Schizoparmaceae</taxon>
        <taxon>Coniella</taxon>
    </lineage>
</organism>
<keyword evidence="3" id="KW-1185">Reference proteome</keyword>
<keyword evidence="1" id="KW-0472">Membrane</keyword>
<keyword evidence="1" id="KW-1133">Transmembrane helix</keyword>
<keyword evidence="1" id="KW-0812">Transmembrane</keyword>
<gene>
    <name evidence="2" type="ORF">BD289DRAFT_486871</name>
</gene>
<proteinExistence type="predicted"/>
<dbReference type="EMBL" id="KZ678712">
    <property type="protein sequence ID" value="PSR76354.1"/>
    <property type="molecule type" value="Genomic_DNA"/>
</dbReference>
<dbReference type="InParanoid" id="A0A2T2ZTN3"/>
<dbReference type="OrthoDB" id="5393606at2759"/>
<feature type="transmembrane region" description="Helical" evidence="1">
    <location>
        <begin position="43"/>
        <end position="69"/>
    </location>
</feature>
<evidence type="ECO:0000256" key="1">
    <source>
        <dbReference type="SAM" id="Phobius"/>
    </source>
</evidence>
<dbReference type="Proteomes" id="UP000241462">
    <property type="component" value="Unassembled WGS sequence"/>
</dbReference>
<accession>A0A2T2ZTN3</accession>
<evidence type="ECO:0000313" key="2">
    <source>
        <dbReference type="EMBL" id="PSR76354.1"/>
    </source>
</evidence>
<dbReference type="AlphaFoldDB" id="A0A2T2ZTN3"/>
<sequence length="109" mass="11993">MAERRFSIIATGAVLSILPAIAVFLRFYCHLRVTRSKLAIDDWLMLGAFILTLGLGIMLIVGGALYGLAEPTPEGWAKTDYVWVTNNAEITTEKVANFISTIQSWFAGI</sequence>
<feature type="transmembrane region" description="Helical" evidence="1">
    <location>
        <begin position="6"/>
        <end position="31"/>
    </location>
</feature>
<evidence type="ECO:0000313" key="3">
    <source>
        <dbReference type="Proteomes" id="UP000241462"/>
    </source>
</evidence>
<name>A0A2T2ZTN3_9PEZI</name>
<protein>
    <submittedName>
        <fullName evidence="2">Uncharacterized protein</fullName>
    </submittedName>
</protein>